<sequence>MDVDQSLDALIKAAPKATKKPTTASNKAKKKVTTLKKKVQPKKKVSSVKVSVKSGTKMIRKNTGGRGKPIGGRAVGMAIDQVVRNTGGARSRINNIVSPNAKTNEAPTKLIVSNLDFNVTEKDIKSVWKNLLFFAFSSLSVCVYTRARLNVIAHATKVNRGIKKKRGSCGKVNSLSVFLGCVLVVRALGDCSLFLRKNPAKAPPTKKIEICRNTFFRRVTQTHTQTYTQTMTCKQSFSDRVIAVK</sequence>
<reference evidence="2 3" key="1">
    <citation type="submission" date="2011-10" db="EMBL/GenBank/DDBJ databases">
        <authorList>
            <person name="Genoscope - CEA"/>
        </authorList>
    </citation>
    <scope>NUCLEOTIDE SEQUENCE [LARGE SCALE GENOMIC DNA]</scope>
    <source>
        <strain evidence="2 3">RCC 1105</strain>
    </source>
</reference>
<organism evidence="2 3">
    <name type="scientific">Bathycoccus prasinos</name>
    <dbReference type="NCBI Taxonomy" id="41875"/>
    <lineage>
        <taxon>Eukaryota</taxon>
        <taxon>Viridiplantae</taxon>
        <taxon>Chlorophyta</taxon>
        <taxon>Mamiellophyceae</taxon>
        <taxon>Mamiellales</taxon>
        <taxon>Bathycoccaceae</taxon>
        <taxon>Bathycoccus</taxon>
    </lineage>
</organism>
<feature type="region of interest" description="Disordered" evidence="1">
    <location>
        <begin position="14"/>
        <end position="39"/>
    </location>
</feature>
<evidence type="ECO:0000313" key="2">
    <source>
        <dbReference type="EMBL" id="CCO16025.1"/>
    </source>
</evidence>
<feature type="compositionally biased region" description="Basic residues" evidence="1">
    <location>
        <begin position="27"/>
        <end position="39"/>
    </location>
</feature>
<gene>
    <name evidence="2" type="ORF">Bathy04g04550</name>
</gene>
<protein>
    <submittedName>
        <fullName evidence="2">Uncharacterized protein</fullName>
    </submittedName>
</protein>
<accession>K8EU94</accession>
<evidence type="ECO:0000256" key="1">
    <source>
        <dbReference type="SAM" id="MobiDB-lite"/>
    </source>
</evidence>
<evidence type="ECO:0000313" key="3">
    <source>
        <dbReference type="Proteomes" id="UP000198341"/>
    </source>
</evidence>
<keyword evidence="3" id="KW-1185">Reference proteome</keyword>
<dbReference type="EMBL" id="FO082275">
    <property type="protein sequence ID" value="CCO16025.1"/>
    <property type="molecule type" value="Genomic_DNA"/>
</dbReference>
<dbReference type="RefSeq" id="XP_007513500.1">
    <property type="nucleotide sequence ID" value="XM_007513438.1"/>
</dbReference>
<dbReference type="KEGG" id="bpg:Bathy04g04550"/>
<feature type="compositionally biased region" description="Low complexity" evidence="1">
    <location>
        <begin position="14"/>
        <end position="26"/>
    </location>
</feature>
<dbReference type="GeneID" id="19016481"/>
<dbReference type="AlphaFoldDB" id="K8EU94"/>
<proteinExistence type="predicted"/>
<name>K8EU94_9CHLO</name>
<dbReference type="Proteomes" id="UP000198341">
    <property type="component" value="Chromosome 4"/>
</dbReference>